<protein>
    <recommendedName>
        <fullName evidence="6">Glycosyltransferase family 25 protein</fullName>
    </recommendedName>
</protein>
<evidence type="ECO:0000256" key="3">
    <source>
        <dbReference type="ARBA" id="ARBA00022679"/>
    </source>
</evidence>
<dbReference type="EMBL" id="JAJVDC020000123">
    <property type="protein sequence ID" value="KAL1623261.1"/>
    <property type="molecule type" value="Genomic_DNA"/>
</dbReference>
<dbReference type="PANTHER" id="PTHR10730">
    <property type="entry name" value="PROCOLLAGEN-LYSINE,2-OXOGLUTARATE 5-DIOXYGENASE/GLYCOSYLTRANSFERASE 25 FAMILY MEMBER"/>
    <property type="match status" value="1"/>
</dbReference>
<dbReference type="CDD" id="cd06532">
    <property type="entry name" value="Glyco_transf_25"/>
    <property type="match status" value="1"/>
</dbReference>
<evidence type="ECO:0000256" key="2">
    <source>
        <dbReference type="ARBA" id="ARBA00022676"/>
    </source>
</evidence>
<evidence type="ECO:0000256" key="1">
    <source>
        <dbReference type="ARBA" id="ARBA00006721"/>
    </source>
</evidence>
<evidence type="ECO:0008006" key="6">
    <source>
        <dbReference type="Google" id="ProtNLM"/>
    </source>
</evidence>
<evidence type="ECO:0000313" key="4">
    <source>
        <dbReference type="EMBL" id="KAL1623261.1"/>
    </source>
</evidence>
<dbReference type="Proteomes" id="UP001521116">
    <property type="component" value="Unassembled WGS sequence"/>
</dbReference>
<dbReference type="PANTHER" id="PTHR10730:SF53">
    <property type="entry name" value="GLYCOSYLTRANSFERASE 25 FAMILY MEMBER"/>
    <property type="match status" value="1"/>
</dbReference>
<evidence type="ECO:0000313" key="5">
    <source>
        <dbReference type="Proteomes" id="UP001521116"/>
    </source>
</evidence>
<accession>A0ABR3SL29</accession>
<organism evidence="4 5">
    <name type="scientific">Neofusicoccum ribis</name>
    <dbReference type="NCBI Taxonomy" id="45134"/>
    <lineage>
        <taxon>Eukaryota</taxon>
        <taxon>Fungi</taxon>
        <taxon>Dikarya</taxon>
        <taxon>Ascomycota</taxon>
        <taxon>Pezizomycotina</taxon>
        <taxon>Dothideomycetes</taxon>
        <taxon>Dothideomycetes incertae sedis</taxon>
        <taxon>Botryosphaeriales</taxon>
        <taxon>Botryosphaeriaceae</taxon>
        <taxon>Neofusicoccum</taxon>
    </lineage>
</organism>
<sequence>MAFQEIFVVNLPSRTDLRDSMSLAAALTDLDIEYVDGVTEVDGKTLPPGAKKTNLAKGSLNAWRAHMNVLRMIVEQNINSALVLESDVDWDIRIKQQMQDFALASRLLIQPLAGTTDQFIDPTYPAPASSDQRPVDIDVNKFISAGTTSAPTTSPYGDIDRWDLLWVGHCGTRFPKADDQNAPLGRAIIRNDASVPEQQHLDVEDGGWDLLTKYPAHTRIVHRARVSTCTLGYGVSQQGARRLLHELALREMTGTADMMFRSVCDGVDGRPLLTCLTVQPQLFSHHRRVGDASAFSDINVHDGYNEKAYTKNVRWSTRLNFDQLLNGRTDYVDLFKDGEPENHFEDAPKKDSS</sequence>
<comment type="caution">
    <text evidence="4">The sequence shown here is derived from an EMBL/GenBank/DDBJ whole genome shotgun (WGS) entry which is preliminary data.</text>
</comment>
<reference evidence="4 5" key="1">
    <citation type="submission" date="2024-02" db="EMBL/GenBank/DDBJ databases">
        <title>De novo assembly and annotation of 12 fungi associated with fruit tree decline syndrome in Ontario, Canada.</title>
        <authorList>
            <person name="Sulman M."/>
            <person name="Ellouze W."/>
            <person name="Ilyukhin E."/>
        </authorList>
    </citation>
    <scope>NUCLEOTIDE SEQUENCE [LARGE SCALE GENOMIC DNA]</scope>
    <source>
        <strain evidence="4 5">M1-105</strain>
    </source>
</reference>
<keyword evidence="5" id="KW-1185">Reference proteome</keyword>
<dbReference type="InterPro" id="IPR050757">
    <property type="entry name" value="Collagen_mod_GT25"/>
</dbReference>
<keyword evidence="3" id="KW-0808">Transferase</keyword>
<dbReference type="InterPro" id="IPR002654">
    <property type="entry name" value="Glyco_trans_25"/>
</dbReference>
<gene>
    <name evidence="4" type="ORF">SLS56_008366</name>
</gene>
<proteinExistence type="inferred from homology"/>
<name>A0ABR3SL29_9PEZI</name>
<comment type="similarity">
    <text evidence="1">Belongs to the glycosyltransferase 25 family.</text>
</comment>
<keyword evidence="2" id="KW-0328">Glycosyltransferase</keyword>